<gene>
    <name evidence="1" type="ORF">Dsin_013651</name>
</gene>
<organism evidence="1 2">
    <name type="scientific">Dipteronia sinensis</name>
    <dbReference type="NCBI Taxonomy" id="43782"/>
    <lineage>
        <taxon>Eukaryota</taxon>
        <taxon>Viridiplantae</taxon>
        <taxon>Streptophyta</taxon>
        <taxon>Embryophyta</taxon>
        <taxon>Tracheophyta</taxon>
        <taxon>Spermatophyta</taxon>
        <taxon>Magnoliopsida</taxon>
        <taxon>eudicotyledons</taxon>
        <taxon>Gunneridae</taxon>
        <taxon>Pentapetalae</taxon>
        <taxon>rosids</taxon>
        <taxon>malvids</taxon>
        <taxon>Sapindales</taxon>
        <taxon>Sapindaceae</taxon>
        <taxon>Hippocastanoideae</taxon>
        <taxon>Acereae</taxon>
        <taxon>Dipteronia</taxon>
    </lineage>
</organism>
<reference evidence="1" key="1">
    <citation type="journal article" date="2023" name="Plant J.">
        <title>Genome sequences and population genomics provide insights into the demographic history, inbreeding, and mutation load of two 'living fossil' tree species of Dipteronia.</title>
        <authorList>
            <person name="Feng Y."/>
            <person name="Comes H.P."/>
            <person name="Chen J."/>
            <person name="Zhu S."/>
            <person name="Lu R."/>
            <person name="Zhang X."/>
            <person name="Li P."/>
            <person name="Qiu J."/>
            <person name="Olsen K.M."/>
            <person name="Qiu Y."/>
        </authorList>
    </citation>
    <scope>NUCLEOTIDE SEQUENCE</scope>
    <source>
        <strain evidence="1">NBL</strain>
    </source>
</reference>
<evidence type="ECO:0000313" key="2">
    <source>
        <dbReference type="Proteomes" id="UP001281410"/>
    </source>
</evidence>
<name>A0AAE0E972_9ROSI</name>
<dbReference type="EMBL" id="JANJYJ010000004">
    <property type="protein sequence ID" value="KAK3219681.1"/>
    <property type="molecule type" value="Genomic_DNA"/>
</dbReference>
<accession>A0AAE0E972</accession>
<comment type="caution">
    <text evidence="1">The sequence shown here is derived from an EMBL/GenBank/DDBJ whole genome shotgun (WGS) entry which is preliminary data.</text>
</comment>
<dbReference type="Proteomes" id="UP001281410">
    <property type="component" value="Unassembled WGS sequence"/>
</dbReference>
<protein>
    <submittedName>
        <fullName evidence="1">Uncharacterized protein</fullName>
    </submittedName>
</protein>
<proteinExistence type="predicted"/>
<sequence>MLLQNKKCHTMIMSRNVTPRKVASMPVCLHCAAAFAAMSHASAASIHSAVAVVVTNPLN</sequence>
<keyword evidence="2" id="KW-1185">Reference proteome</keyword>
<dbReference type="AlphaFoldDB" id="A0AAE0E972"/>
<evidence type="ECO:0000313" key="1">
    <source>
        <dbReference type="EMBL" id="KAK3219681.1"/>
    </source>
</evidence>